<dbReference type="InterPro" id="IPR013656">
    <property type="entry name" value="PAS_4"/>
</dbReference>
<feature type="domain" description="PPM-type phosphatase" evidence="3">
    <location>
        <begin position="507"/>
        <end position="717"/>
    </location>
</feature>
<dbReference type="PANTHER" id="PTHR43156:SF2">
    <property type="entry name" value="STAGE II SPORULATION PROTEIN E"/>
    <property type="match status" value="1"/>
</dbReference>
<dbReference type="Gene3D" id="3.60.40.10">
    <property type="entry name" value="PPM-type phosphatase domain"/>
    <property type="match status" value="1"/>
</dbReference>
<dbReference type="SUPFAM" id="SSF55781">
    <property type="entry name" value="GAF domain-like"/>
    <property type="match status" value="2"/>
</dbReference>
<feature type="domain" description="GAF" evidence="2">
    <location>
        <begin position="330"/>
        <end position="489"/>
    </location>
</feature>
<dbReference type="Pfam" id="PF07228">
    <property type="entry name" value="SpoIIE"/>
    <property type="match status" value="1"/>
</dbReference>
<dbReference type="SUPFAM" id="SSF55785">
    <property type="entry name" value="PYP-like sensor domain (PAS domain)"/>
    <property type="match status" value="1"/>
</dbReference>
<dbReference type="SUPFAM" id="SSF81606">
    <property type="entry name" value="PP2C-like"/>
    <property type="match status" value="1"/>
</dbReference>
<keyword evidence="1" id="KW-0378">Hydrolase</keyword>
<reference evidence="5" key="1">
    <citation type="journal article" date="2019" name="Int. J. Syst. Evol. Microbiol.">
        <title>The Global Catalogue of Microorganisms (GCM) 10K type strain sequencing project: providing services to taxonomists for standard genome sequencing and annotation.</title>
        <authorList>
            <consortium name="The Broad Institute Genomics Platform"/>
            <consortium name="The Broad Institute Genome Sequencing Center for Infectious Disease"/>
            <person name="Wu L."/>
            <person name="Ma J."/>
        </authorList>
    </citation>
    <scope>NUCLEOTIDE SEQUENCE [LARGE SCALE GENOMIC DNA]</scope>
    <source>
        <strain evidence="5">JCM 16953</strain>
    </source>
</reference>
<organism evidence="4 5">
    <name type="scientific">Nocardioides panacisoli</name>
    <dbReference type="NCBI Taxonomy" id="627624"/>
    <lineage>
        <taxon>Bacteria</taxon>
        <taxon>Bacillati</taxon>
        <taxon>Actinomycetota</taxon>
        <taxon>Actinomycetes</taxon>
        <taxon>Propionibacteriales</taxon>
        <taxon>Nocardioidaceae</taxon>
        <taxon>Nocardioides</taxon>
    </lineage>
</organism>
<evidence type="ECO:0008006" key="6">
    <source>
        <dbReference type="Google" id="ProtNLM"/>
    </source>
</evidence>
<dbReference type="InterPro" id="IPR003018">
    <property type="entry name" value="GAF"/>
</dbReference>
<dbReference type="PANTHER" id="PTHR43156">
    <property type="entry name" value="STAGE II SPORULATION PROTEIN E-RELATED"/>
    <property type="match status" value="1"/>
</dbReference>
<dbReference type="Pfam" id="PF08448">
    <property type="entry name" value="PAS_4"/>
    <property type="match status" value="1"/>
</dbReference>
<evidence type="ECO:0000259" key="2">
    <source>
        <dbReference type="SMART" id="SM00065"/>
    </source>
</evidence>
<dbReference type="InterPro" id="IPR036457">
    <property type="entry name" value="PPM-type-like_dom_sf"/>
</dbReference>
<dbReference type="Gene3D" id="3.30.450.20">
    <property type="entry name" value="PAS domain"/>
    <property type="match status" value="1"/>
</dbReference>
<accession>A0ABP7IFQ0</accession>
<protein>
    <recommendedName>
        <fullName evidence="6">GAF domain-containing protein</fullName>
    </recommendedName>
</protein>
<proteinExistence type="predicted"/>
<evidence type="ECO:0000313" key="5">
    <source>
        <dbReference type="Proteomes" id="UP001501821"/>
    </source>
</evidence>
<keyword evidence="5" id="KW-1185">Reference proteome</keyword>
<evidence type="ECO:0000313" key="4">
    <source>
        <dbReference type="EMBL" id="GAA3817272.1"/>
    </source>
</evidence>
<gene>
    <name evidence="4" type="ORF">GCM10022242_19030</name>
</gene>
<dbReference type="InterPro" id="IPR052016">
    <property type="entry name" value="Bact_Sigma-Reg"/>
</dbReference>
<dbReference type="Pfam" id="PF13185">
    <property type="entry name" value="GAF_2"/>
    <property type="match status" value="1"/>
</dbReference>
<dbReference type="Proteomes" id="UP001501821">
    <property type="component" value="Unassembled WGS sequence"/>
</dbReference>
<dbReference type="SMART" id="SM00331">
    <property type="entry name" value="PP2C_SIG"/>
    <property type="match status" value="1"/>
</dbReference>
<dbReference type="Gene3D" id="3.30.450.40">
    <property type="match status" value="2"/>
</dbReference>
<dbReference type="EMBL" id="BAABAH010000005">
    <property type="protein sequence ID" value="GAA3817272.1"/>
    <property type="molecule type" value="Genomic_DNA"/>
</dbReference>
<comment type="caution">
    <text evidence="4">The sequence shown here is derived from an EMBL/GenBank/DDBJ whole genome shotgun (WGS) entry which is preliminary data.</text>
</comment>
<dbReference type="InterPro" id="IPR035965">
    <property type="entry name" value="PAS-like_dom_sf"/>
</dbReference>
<evidence type="ECO:0000256" key="1">
    <source>
        <dbReference type="ARBA" id="ARBA00022801"/>
    </source>
</evidence>
<dbReference type="SMART" id="SM00065">
    <property type="entry name" value="GAF"/>
    <property type="match status" value="2"/>
</dbReference>
<dbReference type="InterPro" id="IPR001932">
    <property type="entry name" value="PPM-type_phosphatase-like_dom"/>
</dbReference>
<name>A0ABP7IFQ0_9ACTN</name>
<feature type="domain" description="GAF" evidence="2">
    <location>
        <begin position="163"/>
        <end position="309"/>
    </location>
</feature>
<dbReference type="Pfam" id="PF01590">
    <property type="entry name" value="GAF"/>
    <property type="match status" value="1"/>
</dbReference>
<sequence length="722" mass="76787">MHPHCHDLRVLLPDAPAWVGDLVHLDAVDQPALVADVDGRVQYVNPAAEGLYRRLTASGGRQAWLPDLVTGGARDELDRILGQVAEGSTWRGRLEVAGADGTLREVDVTCAPLRGAGGSTGVLCLLGAPVEAGPDDDRDAVRRLSVRLALLARVAAELGAAQDVRTVTEVVISHLSDAVGATVASLSLVEGEELVLAGLRGGLAGADQRWRSHPISSHTPAADVVRSGEPLFLTGRDAIDAAYPHLEKAADGERSMVALPLKAGHTIGVVTLSFPGKLSLREQELEFIGTLADSCAQALERIRAQEEAAAQEARARFLARASAELASSLDYGVTLSNVAKMAVPGFADWCGVDLLEDGRLHRLAVQHVDPTKVQMAIDLERRYPADQEAGEGAWAVIESGESMLVPEIGDEMLEDAAKDEEHLRLIRALRLRSALVVPLVVRDRVLGAITWVMAESGRTYAPTDVDFAEELARRAAVAIDNSQLHSQISMVAHELQRAVLPDLPPQLPGWELTSCYAPAGRTEVGGDFFDAIPLPDGRLAIFVGDVMGRGVEAAAAMAQMRAAVRAYVVVDPDPEVVVEKMDVLFSTYDIGQLVTLVYVVLAPDSATFVNAGHLPPMVLAADGSVTVLPIADGPPLGVTPAERVARSVPLTSGCTLLAFTDGLVERRDEAIDAGLQRIRDRLPALGGELSAERLAALVDEVRDDRRDDDVAALAVRWTGPTG</sequence>
<dbReference type="InterPro" id="IPR029016">
    <property type="entry name" value="GAF-like_dom_sf"/>
</dbReference>
<evidence type="ECO:0000259" key="3">
    <source>
        <dbReference type="SMART" id="SM00331"/>
    </source>
</evidence>